<dbReference type="InterPro" id="IPR015421">
    <property type="entry name" value="PyrdxlP-dep_Trfase_major"/>
</dbReference>
<dbReference type="Proteomes" id="UP000013243">
    <property type="component" value="Chromosome"/>
</dbReference>
<dbReference type="RefSeq" id="WP_005652908.1">
    <property type="nucleotide sequence ID" value="NZ_CP015230.1"/>
</dbReference>
<dbReference type="PANTHER" id="PTHR30244">
    <property type="entry name" value="TRANSAMINASE"/>
    <property type="match status" value="1"/>
</dbReference>
<keyword evidence="3 4" id="KW-0663">Pyridoxal phosphate</keyword>
<evidence type="ECO:0000313" key="7">
    <source>
        <dbReference type="Proteomes" id="UP000013243"/>
    </source>
</evidence>
<sequence>MKQASSPQVPNTEVPNVHQGEPIPESAREAIEALMQSGDLFRYTAPQDAPVSLLETEFAELLGSKYALAVSSCSAALFLSLKALDLPRDARVLIPGFTFAAVPSSVVHADCVPVLCEVGENYRINMADFEAKIDQDIAAVIISHMRGHTSDMDAIMALCEARDIPVVEDAAHSLGTTWHGRNIGTLGKVGCFSFQSYKMLNAGEGGILVTNDADVVARAVIMSGAYEHNWQKHKPARGDNGTALAEAFGRWQNLLPLYNLRMSNLSAAVIRPQIPELARRVADGLKNHDYVAAKLNAHANFHVPAPLVPERRAPDSIQFNLVGMDDAQIEAFAQATAAKGVKVQIFGRSTDNARAFWNWQFLKDLPELPETRAMLMRACDVRLPVRLTQGELDVIAQILLSSVEETMARAAAA</sequence>
<dbReference type="InterPro" id="IPR015424">
    <property type="entry name" value="PyrdxlP-dep_Trfase"/>
</dbReference>
<dbReference type="STRING" id="1265309.K529_004960"/>
<comment type="similarity">
    <text evidence="1 4">Belongs to the DegT/DnrJ/EryC1 family.</text>
</comment>
<dbReference type="GeneID" id="28249158"/>
<dbReference type="GO" id="GO:0030170">
    <property type="term" value="F:pyridoxal phosphate binding"/>
    <property type="evidence" value="ECO:0007669"/>
    <property type="project" value="TreeGrafter"/>
</dbReference>
<evidence type="ECO:0000256" key="2">
    <source>
        <dbReference type="PIRSR" id="PIRSR000390-1"/>
    </source>
</evidence>
<protein>
    <submittedName>
        <fullName evidence="6">Aminotransferase</fullName>
    </submittedName>
</protein>
<dbReference type="GO" id="GO:0008483">
    <property type="term" value="F:transaminase activity"/>
    <property type="evidence" value="ECO:0007669"/>
    <property type="project" value="UniProtKB-KW"/>
</dbReference>
<feature type="modified residue" description="N6-(pyridoxal phosphate)lysine" evidence="3">
    <location>
        <position position="198"/>
    </location>
</feature>
<dbReference type="AlphaFoldDB" id="A0A1B1A0N3"/>
<dbReference type="Gene3D" id="3.40.640.10">
    <property type="entry name" value="Type I PLP-dependent aspartate aminotransferase-like (Major domain)"/>
    <property type="match status" value="1"/>
</dbReference>
<feature type="active site" description="Proton acceptor" evidence="2">
    <location>
        <position position="198"/>
    </location>
</feature>
<evidence type="ECO:0000256" key="1">
    <source>
        <dbReference type="ARBA" id="ARBA00037999"/>
    </source>
</evidence>
<evidence type="ECO:0000313" key="6">
    <source>
        <dbReference type="EMBL" id="ANP40111.1"/>
    </source>
</evidence>
<dbReference type="OrthoDB" id="9768668at2"/>
<dbReference type="SUPFAM" id="SSF53383">
    <property type="entry name" value="PLP-dependent transferases"/>
    <property type="match status" value="1"/>
</dbReference>
<name>A0A1B1A0N3_9RHOB</name>
<dbReference type="InterPro" id="IPR000653">
    <property type="entry name" value="DegT/StrS_aminotransferase"/>
</dbReference>
<feature type="region of interest" description="Disordered" evidence="5">
    <location>
        <begin position="1"/>
        <end position="22"/>
    </location>
</feature>
<organism evidence="6 7">
    <name type="scientific">Tritonibacter mobilis F1926</name>
    <dbReference type="NCBI Taxonomy" id="1265309"/>
    <lineage>
        <taxon>Bacteria</taxon>
        <taxon>Pseudomonadati</taxon>
        <taxon>Pseudomonadota</taxon>
        <taxon>Alphaproteobacteria</taxon>
        <taxon>Rhodobacterales</taxon>
        <taxon>Paracoccaceae</taxon>
        <taxon>Tritonibacter</taxon>
    </lineage>
</organism>
<keyword evidence="6" id="KW-0032">Aminotransferase</keyword>
<proteinExistence type="inferred from homology"/>
<dbReference type="PIRSF" id="PIRSF000390">
    <property type="entry name" value="PLP_StrS"/>
    <property type="match status" value="1"/>
</dbReference>
<gene>
    <name evidence="6" type="ORF">K529_004960</name>
</gene>
<accession>A0A1B1A0N3</accession>
<evidence type="ECO:0000256" key="3">
    <source>
        <dbReference type="PIRSR" id="PIRSR000390-2"/>
    </source>
</evidence>
<evidence type="ECO:0000256" key="4">
    <source>
        <dbReference type="RuleBase" id="RU004508"/>
    </source>
</evidence>
<dbReference type="Pfam" id="PF01041">
    <property type="entry name" value="DegT_DnrJ_EryC1"/>
    <property type="match status" value="1"/>
</dbReference>
<dbReference type="EMBL" id="CP015230">
    <property type="protein sequence ID" value="ANP40111.1"/>
    <property type="molecule type" value="Genomic_DNA"/>
</dbReference>
<dbReference type="KEGG" id="rmb:K529_004960"/>
<feature type="compositionally biased region" description="Polar residues" evidence="5">
    <location>
        <begin position="1"/>
        <end position="14"/>
    </location>
</feature>
<reference evidence="6 7" key="1">
    <citation type="journal article" date="2016" name="ISME J.">
        <title>Global occurrence and heterogeneity of the Roseobacter-clade species Ruegeria mobilis.</title>
        <authorList>
            <person name="Sonnenschein E."/>
            <person name="Gram L."/>
        </authorList>
    </citation>
    <scope>NUCLEOTIDE SEQUENCE [LARGE SCALE GENOMIC DNA]</scope>
    <source>
        <strain evidence="6 7">F1926</strain>
    </source>
</reference>
<dbReference type="PANTHER" id="PTHR30244:SF34">
    <property type="entry name" value="DTDP-4-AMINO-4,6-DIDEOXYGALACTOSE TRANSAMINASE"/>
    <property type="match status" value="1"/>
</dbReference>
<keyword evidence="6" id="KW-0808">Transferase</keyword>
<dbReference type="GO" id="GO:0000271">
    <property type="term" value="P:polysaccharide biosynthetic process"/>
    <property type="evidence" value="ECO:0007669"/>
    <property type="project" value="TreeGrafter"/>
</dbReference>
<evidence type="ECO:0000256" key="5">
    <source>
        <dbReference type="SAM" id="MobiDB-lite"/>
    </source>
</evidence>